<proteinExistence type="predicted"/>
<sequence>MGHKNVTTTQHYLRFQPDEIKQYFPSLIPIIESMENMPKSGSMVTKSMVTNGSNKLKLHRLTR</sequence>
<gene>
    <name evidence="2" type="ORF">METZ01_LOCUS467288</name>
</gene>
<evidence type="ECO:0000313" key="2">
    <source>
        <dbReference type="EMBL" id="SVE14434.1"/>
    </source>
</evidence>
<reference evidence="2" key="1">
    <citation type="submission" date="2018-05" db="EMBL/GenBank/DDBJ databases">
        <authorList>
            <person name="Lanie J.A."/>
            <person name="Ng W.-L."/>
            <person name="Kazmierczak K.M."/>
            <person name="Andrzejewski T.M."/>
            <person name="Davidsen T.M."/>
            <person name="Wayne K.J."/>
            <person name="Tettelin H."/>
            <person name="Glass J.I."/>
            <person name="Rusch D."/>
            <person name="Podicherti R."/>
            <person name="Tsui H.-C.T."/>
            <person name="Winkler M.E."/>
        </authorList>
    </citation>
    <scope>NUCLEOTIDE SEQUENCE</scope>
</reference>
<dbReference type="AlphaFoldDB" id="A0A383B3G3"/>
<feature type="compositionally biased region" description="Polar residues" evidence="1">
    <location>
        <begin position="42"/>
        <end position="54"/>
    </location>
</feature>
<protein>
    <submittedName>
        <fullName evidence="2">Uncharacterized protein</fullName>
    </submittedName>
</protein>
<feature type="region of interest" description="Disordered" evidence="1">
    <location>
        <begin position="39"/>
        <end position="63"/>
    </location>
</feature>
<name>A0A383B3G3_9ZZZZ</name>
<accession>A0A383B3G3</accession>
<dbReference type="EMBL" id="UINC01197119">
    <property type="protein sequence ID" value="SVE14434.1"/>
    <property type="molecule type" value="Genomic_DNA"/>
</dbReference>
<organism evidence="2">
    <name type="scientific">marine metagenome</name>
    <dbReference type="NCBI Taxonomy" id="408172"/>
    <lineage>
        <taxon>unclassified sequences</taxon>
        <taxon>metagenomes</taxon>
        <taxon>ecological metagenomes</taxon>
    </lineage>
</organism>
<evidence type="ECO:0000256" key="1">
    <source>
        <dbReference type="SAM" id="MobiDB-lite"/>
    </source>
</evidence>